<feature type="compositionally biased region" description="Basic and acidic residues" evidence="1">
    <location>
        <begin position="26"/>
        <end position="42"/>
    </location>
</feature>
<organism evidence="2 3">
    <name type="scientific">Streptomyces hygroscopicus</name>
    <dbReference type="NCBI Taxonomy" id="1912"/>
    <lineage>
        <taxon>Bacteria</taxon>
        <taxon>Bacillati</taxon>
        <taxon>Actinomycetota</taxon>
        <taxon>Actinomycetes</taxon>
        <taxon>Kitasatosporales</taxon>
        <taxon>Streptomycetaceae</taxon>
        <taxon>Streptomyces</taxon>
        <taxon>Streptomyces violaceusniger group</taxon>
    </lineage>
</organism>
<dbReference type="EMBL" id="BNEK01000003">
    <property type="protein sequence ID" value="GHJ28288.1"/>
    <property type="molecule type" value="Genomic_DNA"/>
</dbReference>
<accession>A0ABQ3TYC0</accession>
<feature type="region of interest" description="Disordered" evidence="1">
    <location>
        <begin position="1"/>
        <end position="93"/>
    </location>
</feature>
<dbReference type="Proteomes" id="UP001054854">
    <property type="component" value="Unassembled WGS sequence"/>
</dbReference>
<protein>
    <submittedName>
        <fullName evidence="2">Uncharacterized protein</fullName>
    </submittedName>
</protein>
<evidence type="ECO:0000313" key="3">
    <source>
        <dbReference type="Proteomes" id="UP001054854"/>
    </source>
</evidence>
<evidence type="ECO:0000256" key="1">
    <source>
        <dbReference type="SAM" id="MobiDB-lite"/>
    </source>
</evidence>
<comment type="caution">
    <text evidence="2">The sequence shown here is derived from an EMBL/GenBank/DDBJ whole genome shotgun (WGS) entry which is preliminary data.</text>
</comment>
<reference evidence="2" key="1">
    <citation type="submission" date="2024-05" db="EMBL/GenBank/DDBJ databases">
        <title>Whole genome shotgun sequence of Streptomyces hygroscopicus NBRC 113678.</title>
        <authorList>
            <person name="Komaki H."/>
            <person name="Tamura T."/>
        </authorList>
    </citation>
    <scope>NUCLEOTIDE SEQUENCE</scope>
    <source>
        <strain evidence="2">N11-34</strain>
    </source>
</reference>
<sequence>MPARIARAHNLPHSSRARDAPFLCSRARERAQGGAYERDRRPQFHLLPRPEASSRPAGAGPRHRAGRDRDSCHSPGGGPLARTPAREGQRGLLGRWSSGGCTYGVRAVYAWYAEMPLNR</sequence>
<keyword evidence="3" id="KW-1185">Reference proteome</keyword>
<evidence type="ECO:0000313" key="2">
    <source>
        <dbReference type="EMBL" id="GHJ28288.1"/>
    </source>
</evidence>
<proteinExistence type="predicted"/>
<gene>
    <name evidence="2" type="ORF">TPA0910_27210</name>
</gene>
<name>A0ABQ3TYC0_STRHY</name>